<feature type="transmembrane region" description="Helical" evidence="1">
    <location>
        <begin position="114"/>
        <end position="132"/>
    </location>
</feature>
<dbReference type="RefSeq" id="WP_380126103.1">
    <property type="nucleotide sequence ID" value="NZ_JBHSIU010000075.1"/>
</dbReference>
<evidence type="ECO:0000313" key="3">
    <source>
        <dbReference type="Proteomes" id="UP001595912"/>
    </source>
</evidence>
<accession>A0ABV9WAS2</accession>
<keyword evidence="1" id="KW-1133">Transmembrane helix</keyword>
<organism evidence="2 3">
    <name type="scientific">Dactylosporangium cerinum</name>
    <dbReference type="NCBI Taxonomy" id="1434730"/>
    <lineage>
        <taxon>Bacteria</taxon>
        <taxon>Bacillati</taxon>
        <taxon>Actinomycetota</taxon>
        <taxon>Actinomycetes</taxon>
        <taxon>Micromonosporales</taxon>
        <taxon>Micromonosporaceae</taxon>
        <taxon>Dactylosporangium</taxon>
    </lineage>
</organism>
<keyword evidence="1" id="KW-0812">Transmembrane</keyword>
<gene>
    <name evidence="2" type="ORF">ACFPIJ_47495</name>
</gene>
<comment type="caution">
    <text evidence="2">The sequence shown here is derived from an EMBL/GenBank/DDBJ whole genome shotgun (WGS) entry which is preliminary data.</text>
</comment>
<dbReference type="EMBL" id="JBHSIU010000075">
    <property type="protein sequence ID" value="MFC5005464.1"/>
    <property type="molecule type" value="Genomic_DNA"/>
</dbReference>
<sequence length="137" mass="13698">MTTTPTANTATRPRIGVLIGVGVAAAVIASVATTAVAAAGRAAGISLTMNGEAIPVSGFGALTAIFSLVGVVLAVVLARFTRHPRRIFVRTTVALTALSLLPDVLSTAAPGTKALFMTAHLVAAAIVISAVARRLSP</sequence>
<dbReference type="Proteomes" id="UP001595912">
    <property type="component" value="Unassembled WGS sequence"/>
</dbReference>
<feature type="transmembrane region" description="Helical" evidence="1">
    <location>
        <begin position="15"/>
        <end position="39"/>
    </location>
</feature>
<evidence type="ECO:0000256" key="1">
    <source>
        <dbReference type="SAM" id="Phobius"/>
    </source>
</evidence>
<feature type="transmembrane region" description="Helical" evidence="1">
    <location>
        <begin position="59"/>
        <end position="80"/>
    </location>
</feature>
<keyword evidence="1" id="KW-0472">Membrane</keyword>
<protein>
    <submittedName>
        <fullName evidence="2">DUF6069 family protein</fullName>
    </submittedName>
</protein>
<evidence type="ECO:0000313" key="2">
    <source>
        <dbReference type="EMBL" id="MFC5005464.1"/>
    </source>
</evidence>
<feature type="transmembrane region" description="Helical" evidence="1">
    <location>
        <begin position="87"/>
        <end position="108"/>
    </location>
</feature>
<keyword evidence="3" id="KW-1185">Reference proteome</keyword>
<dbReference type="InterPro" id="IPR045713">
    <property type="entry name" value="DUF6069"/>
</dbReference>
<proteinExistence type="predicted"/>
<reference evidence="3" key="1">
    <citation type="journal article" date="2019" name="Int. J. Syst. Evol. Microbiol.">
        <title>The Global Catalogue of Microorganisms (GCM) 10K type strain sequencing project: providing services to taxonomists for standard genome sequencing and annotation.</title>
        <authorList>
            <consortium name="The Broad Institute Genomics Platform"/>
            <consortium name="The Broad Institute Genome Sequencing Center for Infectious Disease"/>
            <person name="Wu L."/>
            <person name="Ma J."/>
        </authorList>
    </citation>
    <scope>NUCLEOTIDE SEQUENCE [LARGE SCALE GENOMIC DNA]</scope>
    <source>
        <strain evidence="3">CGMCC 4.7152</strain>
    </source>
</reference>
<name>A0ABV9WAS2_9ACTN</name>
<dbReference type="Pfam" id="PF19545">
    <property type="entry name" value="DUF6069"/>
    <property type="match status" value="1"/>
</dbReference>